<organism evidence="11 12">
    <name type="scientific">Halocalculus aciditolerans</name>
    <dbReference type="NCBI Taxonomy" id="1383812"/>
    <lineage>
        <taxon>Archaea</taxon>
        <taxon>Methanobacteriati</taxon>
        <taxon>Methanobacteriota</taxon>
        <taxon>Stenosarchaea group</taxon>
        <taxon>Halobacteria</taxon>
        <taxon>Halobacteriales</taxon>
        <taxon>Halobacteriaceae</taxon>
        <taxon>Halocalculus</taxon>
    </lineage>
</organism>
<evidence type="ECO:0000256" key="2">
    <source>
        <dbReference type="ARBA" id="ARBA00022448"/>
    </source>
</evidence>
<comment type="subcellular location">
    <subcellularLocation>
        <location evidence="1">Cell membrane</location>
        <topology evidence="1">Multi-pass membrane protein</topology>
    </subcellularLocation>
</comment>
<feature type="transmembrane region" description="Helical" evidence="10">
    <location>
        <begin position="269"/>
        <end position="289"/>
    </location>
</feature>
<dbReference type="InterPro" id="IPR001851">
    <property type="entry name" value="ABC_transp_permease"/>
</dbReference>
<keyword evidence="2" id="KW-0813">Transport</keyword>
<dbReference type="GO" id="GO:0005304">
    <property type="term" value="F:L-valine transmembrane transporter activity"/>
    <property type="evidence" value="ECO:0007669"/>
    <property type="project" value="TreeGrafter"/>
</dbReference>
<keyword evidence="12" id="KW-1185">Reference proteome</keyword>
<name>A0A830FJW5_9EURY</name>
<dbReference type="CDD" id="cd06582">
    <property type="entry name" value="TM_PBP1_LivH_like"/>
    <property type="match status" value="1"/>
</dbReference>
<comment type="similarity">
    <text evidence="9">Belongs to the binding-protein-dependent transport system permease family. LivHM subfamily.</text>
</comment>
<keyword evidence="5 10" id="KW-0812">Transmembrane</keyword>
<dbReference type="GO" id="GO:1903806">
    <property type="term" value="P:L-isoleucine import across plasma membrane"/>
    <property type="evidence" value="ECO:0007669"/>
    <property type="project" value="TreeGrafter"/>
</dbReference>
<feature type="transmembrane region" description="Helical" evidence="10">
    <location>
        <begin position="15"/>
        <end position="37"/>
    </location>
</feature>
<comment type="caution">
    <text evidence="11">The sequence shown here is derived from an EMBL/GenBank/DDBJ whole genome shotgun (WGS) entry which is preliminary data.</text>
</comment>
<dbReference type="Pfam" id="PF02653">
    <property type="entry name" value="BPD_transp_2"/>
    <property type="match status" value="1"/>
</dbReference>
<accession>A0A830FJW5</accession>
<dbReference type="PANTHER" id="PTHR11795">
    <property type="entry name" value="BRANCHED-CHAIN AMINO ACID TRANSPORT SYSTEM PERMEASE PROTEIN LIVH"/>
    <property type="match status" value="1"/>
</dbReference>
<feature type="transmembrane region" description="Helical" evidence="10">
    <location>
        <begin position="345"/>
        <end position="361"/>
    </location>
</feature>
<keyword evidence="7 10" id="KW-1133">Transmembrane helix</keyword>
<protein>
    <submittedName>
        <fullName evidence="11">Branched-chain amino acid ABC transporter permease</fullName>
    </submittedName>
</protein>
<evidence type="ECO:0000256" key="10">
    <source>
        <dbReference type="SAM" id="Phobius"/>
    </source>
</evidence>
<feature type="transmembrane region" description="Helical" evidence="10">
    <location>
        <begin position="295"/>
        <end position="313"/>
    </location>
</feature>
<dbReference type="EMBL" id="BMPG01000001">
    <property type="protein sequence ID" value="GGL53917.1"/>
    <property type="molecule type" value="Genomic_DNA"/>
</dbReference>
<feature type="transmembrane region" description="Helical" evidence="10">
    <location>
        <begin position="169"/>
        <end position="191"/>
    </location>
</feature>
<sequence length="372" mass="38778">MAANPLESYISENSVPALVLTVFLVLVGVGLLLDLAFRLATDPSIVSTMATYTWDGLTLGLVLGLAGVGLSMTYSILNFANFAHGDYLTTGAFAGWATTWAIAGFGSADLGSLILLGAGGDTYASDVGVNVLAAPLGIVAGLVVAVVATILLSLFIDRTVFKPLRSAEGITVLIASIGVALALRYVIVLVWQQSKRGLTSGETNAFTWTRGSETLLQISWSDITLVVITVGLMLGIHLLLQTTKLGKAMRAMADNEDLARITGIPTERVVTWTWIVGGGLAGAAGYLIALKQGTLGYNLGWLLLLLIFAAVILGGIGSVYGAIGGGLIIGLAAKVSLLWLPESSFARPTAFLVMILILVLRPQGLFAGRETA</sequence>
<evidence type="ECO:0000256" key="4">
    <source>
        <dbReference type="ARBA" id="ARBA00022519"/>
    </source>
</evidence>
<evidence type="ECO:0000256" key="1">
    <source>
        <dbReference type="ARBA" id="ARBA00004651"/>
    </source>
</evidence>
<keyword evidence="3" id="KW-1003">Cell membrane</keyword>
<reference evidence="11" key="1">
    <citation type="journal article" date="2014" name="Int. J. Syst. Evol. Microbiol.">
        <title>Complete genome sequence of Corynebacterium casei LMG S-19264T (=DSM 44701T), isolated from a smear-ripened cheese.</title>
        <authorList>
            <consortium name="US DOE Joint Genome Institute (JGI-PGF)"/>
            <person name="Walter F."/>
            <person name="Albersmeier A."/>
            <person name="Kalinowski J."/>
            <person name="Ruckert C."/>
        </authorList>
    </citation>
    <scope>NUCLEOTIDE SEQUENCE</scope>
    <source>
        <strain evidence="11">JCM 19596</strain>
    </source>
</reference>
<evidence type="ECO:0000256" key="5">
    <source>
        <dbReference type="ARBA" id="ARBA00022692"/>
    </source>
</evidence>
<evidence type="ECO:0000313" key="12">
    <source>
        <dbReference type="Proteomes" id="UP000607197"/>
    </source>
</evidence>
<feature type="transmembrane region" description="Helical" evidence="10">
    <location>
        <begin position="57"/>
        <end position="80"/>
    </location>
</feature>
<reference evidence="11" key="2">
    <citation type="submission" date="2020-09" db="EMBL/GenBank/DDBJ databases">
        <authorList>
            <person name="Sun Q."/>
            <person name="Ohkuma M."/>
        </authorList>
    </citation>
    <scope>NUCLEOTIDE SEQUENCE</scope>
    <source>
        <strain evidence="11">JCM 19596</strain>
    </source>
</reference>
<keyword evidence="8 10" id="KW-0472">Membrane</keyword>
<dbReference type="PANTHER" id="PTHR11795:SF371">
    <property type="entry name" value="HIGH-AFFINITY BRANCHED-CHAIN AMINO ACID TRANSPORT SYSTEM PERMEASE PROTEIN LIVH"/>
    <property type="match status" value="1"/>
</dbReference>
<dbReference type="Proteomes" id="UP000607197">
    <property type="component" value="Unassembled WGS sequence"/>
</dbReference>
<evidence type="ECO:0000256" key="3">
    <source>
        <dbReference type="ARBA" id="ARBA00022475"/>
    </source>
</evidence>
<dbReference type="OrthoDB" id="31233at2157"/>
<dbReference type="GO" id="GO:0042941">
    <property type="term" value="P:D-alanine transmembrane transport"/>
    <property type="evidence" value="ECO:0007669"/>
    <property type="project" value="TreeGrafter"/>
</dbReference>
<evidence type="ECO:0000313" key="11">
    <source>
        <dbReference type="EMBL" id="GGL53917.1"/>
    </source>
</evidence>
<keyword evidence="6" id="KW-0029">Amino-acid transport</keyword>
<dbReference type="GO" id="GO:0005886">
    <property type="term" value="C:plasma membrane"/>
    <property type="evidence" value="ECO:0007669"/>
    <property type="project" value="UniProtKB-SubCell"/>
</dbReference>
<evidence type="ECO:0000256" key="9">
    <source>
        <dbReference type="ARBA" id="ARBA00037998"/>
    </source>
</evidence>
<proteinExistence type="inferred from homology"/>
<feature type="transmembrane region" description="Helical" evidence="10">
    <location>
        <begin position="92"/>
        <end position="116"/>
    </location>
</feature>
<evidence type="ECO:0000256" key="7">
    <source>
        <dbReference type="ARBA" id="ARBA00022989"/>
    </source>
</evidence>
<dbReference type="InterPro" id="IPR052157">
    <property type="entry name" value="BCAA_transport_permease"/>
</dbReference>
<gene>
    <name evidence="11" type="ORF">GCM10009039_10130</name>
</gene>
<dbReference type="GO" id="GO:0015808">
    <property type="term" value="P:L-alanine transport"/>
    <property type="evidence" value="ECO:0007669"/>
    <property type="project" value="TreeGrafter"/>
</dbReference>
<dbReference type="GO" id="GO:0015188">
    <property type="term" value="F:L-isoleucine transmembrane transporter activity"/>
    <property type="evidence" value="ECO:0007669"/>
    <property type="project" value="TreeGrafter"/>
</dbReference>
<dbReference type="AlphaFoldDB" id="A0A830FJW5"/>
<dbReference type="RefSeq" id="WP_188976473.1">
    <property type="nucleotide sequence ID" value="NZ_BMPG01000001.1"/>
</dbReference>
<evidence type="ECO:0000256" key="8">
    <source>
        <dbReference type="ARBA" id="ARBA00023136"/>
    </source>
</evidence>
<keyword evidence="4" id="KW-0997">Cell inner membrane</keyword>
<dbReference type="GO" id="GO:0015190">
    <property type="term" value="F:L-leucine transmembrane transporter activity"/>
    <property type="evidence" value="ECO:0007669"/>
    <property type="project" value="TreeGrafter"/>
</dbReference>
<feature type="transmembrane region" description="Helical" evidence="10">
    <location>
        <begin position="218"/>
        <end position="240"/>
    </location>
</feature>
<evidence type="ECO:0000256" key="6">
    <source>
        <dbReference type="ARBA" id="ARBA00022970"/>
    </source>
</evidence>
<feature type="transmembrane region" description="Helical" evidence="10">
    <location>
        <begin position="136"/>
        <end position="157"/>
    </location>
</feature>
<dbReference type="GO" id="GO:0015192">
    <property type="term" value="F:L-phenylalanine transmembrane transporter activity"/>
    <property type="evidence" value="ECO:0007669"/>
    <property type="project" value="TreeGrafter"/>
</dbReference>